<dbReference type="EMBL" id="FNTC01000002">
    <property type="protein sequence ID" value="SEC11381.1"/>
    <property type="molecule type" value="Genomic_DNA"/>
</dbReference>
<organism evidence="1 2">
    <name type="scientific">Pseudomonas jessenii</name>
    <dbReference type="NCBI Taxonomy" id="77298"/>
    <lineage>
        <taxon>Bacteria</taxon>
        <taxon>Pseudomonadati</taxon>
        <taxon>Pseudomonadota</taxon>
        <taxon>Gammaproteobacteria</taxon>
        <taxon>Pseudomonadales</taxon>
        <taxon>Pseudomonadaceae</taxon>
        <taxon>Pseudomonas</taxon>
    </lineage>
</organism>
<keyword evidence="2" id="KW-1185">Reference proteome</keyword>
<protein>
    <submittedName>
        <fullName evidence="1">Uncharacterized protein</fullName>
    </submittedName>
</protein>
<dbReference type="AlphaFoldDB" id="A0A231GPJ1"/>
<evidence type="ECO:0000313" key="2">
    <source>
        <dbReference type="Proteomes" id="UP000198542"/>
    </source>
</evidence>
<evidence type="ECO:0000313" key="1">
    <source>
        <dbReference type="EMBL" id="SEC11381.1"/>
    </source>
</evidence>
<gene>
    <name evidence="1" type="ORF">SAMN04490187_3221</name>
</gene>
<proteinExistence type="predicted"/>
<sequence>MDTLNSEDLLRDFSRLPALVDGVRYVIAERAHGAAEHLNIYGAHPVYVAKNDSWRFPNGDCRRRDDRDLWILSDEFPAAVDRAWDRNRLRTTGIFQA</sequence>
<accession>A0A231GPJ1</accession>
<reference evidence="2" key="1">
    <citation type="submission" date="2016-10" db="EMBL/GenBank/DDBJ databases">
        <authorList>
            <person name="Varghese N."/>
            <person name="Submissions S."/>
        </authorList>
    </citation>
    <scope>NUCLEOTIDE SEQUENCE [LARGE SCALE GENOMIC DNA]</scope>
    <source>
        <strain evidence="2">BS3660</strain>
    </source>
</reference>
<name>A0A231GPJ1_PSEJE</name>
<dbReference type="RefSeq" id="WP_090454537.1">
    <property type="nucleotide sequence ID" value="NZ_FNTC01000002.1"/>
</dbReference>
<dbReference type="Proteomes" id="UP000198542">
    <property type="component" value="Unassembled WGS sequence"/>
</dbReference>